<sequence>MCVMKYQIKRTDVFDKWLSTLKDKQAVKAINIRIIRFINGNFGDSKQLSERLYEMRIFIGKGYRVYYTIHQQQVIILLCGGHKGTQRKDIENAKQILKSLEN</sequence>
<dbReference type="Gene3D" id="3.30.2310.20">
    <property type="entry name" value="RelE-like"/>
    <property type="match status" value="1"/>
</dbReference>
<dbReference type="InterPro" id="IPR014056">
    <property type="entry name" value="TypeIITA-like_toxin_pred"/>
</dbReference>
<organism evidence="1 2">
    <name type="scientific">Oligella urethralis</name>
    <dbReference type="NCBI Taxonomy" id="90245"/>
    <lineage>
        <taxon>Bacteria</taxon>
        <taxon>Pseudomonadati</taxon>
        <taxon>Pseudomonadota</taxon>
        <taxon>Betaproteobacteria</taxon>
        <taxon>Burkholderiales</taxon>
        <taxon>Alcaligenaceae</taxon>
        <taxon>Oligella</taxon>
    </lineage>
</organism>
<evidence type="ECO:0000313" key="2">
    <source>
        <dbReference type="Proteomes" id="UP000250242"/>
    </source>
</evidence>
<dbReference type="InterPro" id="IPR009241">
    <property type="entry name" value="HigB-like"/>
</dbReference>
<proteinExistence type="predicted"/>
<protein>
    <submittedName>
        <fullName evidence="1">Putative addiction module killer protein</fullName>
    </submittedName>
</protein>
<dbReference type="NCBIfam" id="TIGR02683">
    <property type="entry name" value="upstrm_HI1419"/>
    <property type="match status" value="1"/>
</dbReference>
<dbReference type="InterPro" id="IPR035093">
    <property type="entry name" value="RelE/ParE_toxin_dom_sf"/>
</dbReference>
<evidence type="ECO:0000313" key="1">
    <source>
        <dbReference type="EMBL" id="SPY08238.1"/>
    </source>
</evidence>
<dbReference type="PANTHER" id="PTHR41791:SF1">
    <property type="entry name" value="SSL7039 PROTEIN"/>
    <property type="match status" value="1"/>
</dbReference>
<accession>A0A2X1UME2</accession>
<dbReference type="Proteomes" id="UP000250242">
    <property type="component" value="Unassembled WGS sequence"/>
</dbReference>
<dbReference type="Pfam" id="PF05973">
    <property type="entry name" value="Gp49"/>
    <property type="match status" value="1"/>
</dbReference>
<dbReference type="PANTHER" id="PTHR41791">
    <property type="entry name" value="SSL7039 PROTEIN"/>
    <property type="match status" value="1"/>
</dbReference>
<dbReference type="EMBL" id="UATH01000001">
    <property type="protein sequence ID" value="SPY08238.1"/>
    <property type="molecule type" value="Genomic_DNA"/>
</dbReference>
<dbReference type="AlphaFoldDB" id="A0A2X1UME2"/>
<name>A0A2X1UME2_9BURK</name>
<reference evidence="1 2" key="1">
    <citation type="submission" date="2018-06" db="EMBL/GenBank/DDBJ databases">
        <authorList>
            <consortium name="Pathogen Informatics"/>
            <person name="Doyle S."/>
        </authorList>
    </citation>
    <scope>NUCLEOTIDE SEQUENCE [LARGE SCALE GENOMIC DNA]</scope>
    <source>
        <strain evidence="1 2">NCTC11009</strain>
    </source>
</reference>
<gene>
    <name evidence="1" type="ORF">NCTC11009_01462</name>
</gene>
<dbReference type="SUPFAM" id="SSF143011">
    <property type="entry name" value="RelE-like"/>
    <property type="match status" value="1"/>
</dbReference>
<dbReference type="PIRSF" id="PIRSF028744">
    <property type="entry name" value="Addict_mod_HI1419"/>
    <property type="match status" value="1"/>
</dbReference>